<accession>A0A9N9N234</accession>
<evidence type="ECO:0000313" key="2">
    <source>
        <dbReference type="Proteomes" id="UP001152799"/>
    </source>
</evidence>
<gene>
    <name evidence="1" type="ORF">CEUTPL_LOCUS13763</name>
</gene>
<dbReference type="EMBL" id="OU892285">
    <property type="protein sequence ID" value="CAG9773372.1"/>
    <property type="molecule type" value="Genomic_DNA"/>
</dbReference>
<dbReference type="Proteomes" id="UP001152799">
    <property type="component" value="Chromosome 9"/>
</dbReference>
<protein>
    <submittedName>
        <fullName evidence="1">Uncharacterized protein</fullName>
    </submittedName>
</protein>
<dbReference type="OrthoDB" id="6771980at2759"/>
<reference evidence="1" key="1">
    <citation type="submission" date="2022-01" db="EMBL/GenBank/DDBJ databases">
        <authorList>
            <person name="King R."/>
        </authorList>
    </citation>
    <scope>NUCLEOTIDE SEQUENCE</scope>
</reference>
<sequence>MYHNIAGNCKQIWEAIPIHTVLIRRGMVGEALPTPFLMAVWGVEFEAAVVGGTLQITILNAPPPDSN</sequence>
<organism evidence="1 2">
    <name type="scientific">Ceutorhynchus assimilis</name>
    <name type="common">cabbage seed weevil</name>
    <dbReference type="NCBI Taxonomy" id="467358"/>
    <lineage>
        <taxon>Eukaryota</taxon>
        <taxon>Metazoa</taxon>
        <taxon>Ecdysozoa</taxon>
        <taxon>Arthropoda</taxon>
        <taxon>Hexapoda</taxon>
        <taxon>Insecta</taxon>
        <taxon>Pterygota</taxon>
        <taxon>Neoptera</taxon>
        <taxon>Endopterygota</taxon>
        <taxon>Coleoptera</taxon>
        <taxon>Polyphaga</taxon>
        <taxon>Cucujiformia</taxon>
        <taxon>Curculionidae</taxon>
        <taxon>Ceutorhynchinae</taxon>
        <taxon>Ceutorhynchus</taxon>
    </lineage>
</organism>
<evidence type="ECO:0000313" key="1">
    <source>
        <dbReference type="EMBL" id="CAG9773372.1"/>
    </source>
</evidence>
<name>A0A9N9N234_9CUCU</name>
<proteinExistence type="predicted"/>
<dbReference type="AlphaFoldDB" id="A0A9N9N234"/>
<keyword evidence="2" id="KW-1185">Reference proteome</keyword>